<dbReference type="AlphaFoldDB" id="A0AAN9AAV2"/>
<name>A0AAN9AAV2_HALRR</name>
<keyword evidence="2" id="KW-1133">Transmembrane helix</keyword>
<gene>
    <name evidence="3" type="ORF">SK128_026993</name>
</gene>
<accession>A0AAN9AAV2</accession>
<comment type="caution">
    <text evidence="3">The sequence shown here is derived from an EMBL/GenBank/DDBJ whole genome shotgun (WGS) entry which is preliminary data.</text>
</comment>
<dbReference type="EMBL" id="JAXCGZ010009538">
    <property type="protein sequence ID" value="KAK7076837.1"/>
    <property type="molecule type" value="Genomic_DNA"/>
</dbReference>
<keyword evidence="2" id="KW-0812">Transmembrane</keyword>
<organism evidence="3 4">
    <name type="scientific">Halocaridina rubra</name>
    <name type="common">Hawaiian red shrimp</name>
    <dbReference type="NCBI Taxonomy" id="373956"/>
    <lineage>
        <taxon>Eukaryota</taxon>
        <taxon>Metazoa</taxon>
        <taxon>Ecdysozoa</taxon>
        <taxon>Arthropoda</taxon>
        <taxon>Crustacea</taxon>
        <taxon>Multicrustacea</taxon>
        <taxon>Malacostraca</taxon>
        <taxon>Eumalacostraca</taxon>
        <taxon>Eucarida</taxon>
        <taxon>Decapoda</taxon>
        <taxon>Pleocyemata</taxon>
        <taxon>Caridea</taxon>
        <taxon>Atyoidea</taxon>
        <taxon>Atyidae</taxon>
        <taxon>Halocaridina</taxon>
    </lineage>
</organism>
<keyword evidence="2" id="KW-0472">Membrane</keyword>
<evidence type="ECO:0000313" key="4">
    <source>
        <dbReference type="Proteomes" id="UP001381693"/>
    </source>
</evidence>
<feature type="transmembrane region" description="Helical" evidence="2">
    <location>
        <begin position="39"/>
        <end position="57"/>
    </location>
</feature>
<protein>
    <submittedName>
        <fullName evidence="3">Uncharacterized protein</fullName>
    </submittedName>
</protein>
<keyword evidence="4" id="KW-1185">Reference proteome</keyword>
<proteinExistence type="predicted"/>
<evidence type="ECO:0000313" key="3">
    <source>
        <dbReference type="EMBL" id="KAK7076837.1"/>
    </source>
</evidence>
<reference evidence="3 4" key="1">
    <citation type="submission" date="2023-11" db="EMBL/GenBank/DDBJ databases">
        <title>Halocaridina rubra genome assembly.</title>
        <authorList>
            <person name="Smith C."/>
        </authorList>
    </citation>
    <scope>NUCLEOTIDE SEQUENCE [LARGE SCALE GENOMIC DNA]</scope>
    <source>
        <strain evidence="3">EP-1</strain>
        <tissue evidence="3">Whole</tissue>
    </source>
</reference>
<sequence length="67" mass="7580">MGRSNHCTDQSSSYKSPHSNCETRPLGECYAALLWPSTYIKYAIYSVASLIAVVRFRDPPRIRKSAK</sequence>
<evidence type="ECO:0000256" key="2">
    <source>
        <dbReference type="SAM" id="Phobius"/>
    </source>
</evidence>
<evidence type="ECO:0000256" key="1">
    <source>
        <dbReference type="SAM" id="MobiDB-lite"/>
    </source>
</evidence>
<dbReference type="Proteomes" id="UP001381693">
    <property type="component" value="Unassembled WGS sequence"/>
</dbReference>
<feature type="region of interest" description="Disordered" evidence="1">
    <location>
        <begin position="1"/>
        <end position="22"/>
    </location>
</feature>